<name>A0A0E9QRH1_ANGAN</name>
<dbReference type="EMBL" id="GBXM01089550">
    <property type="protein sequence ID" value="JAH19027.1"/>
    <property type="molecule type" value="Transcribed_RNA"/>
</dbReference>
<reference evidence="1" key="1">
    <citation type="submission" date="2014-11" db="EMBL/GenBank/DDBJ databases">
        <authorList>
            <person name="Amaro Gonzalez C."/>
        </authorList>
    </citation>
    <scope>NUCLEOTIDE SEQUENCE</scope>
</reference>
<organism evidence="1">
    <name type="scientific">Anguilla anguilla</name>
    <name type="common">European freshwater eel</name>
    <name type="synonym">Muraena anguilla</name>
    <dbReference type="NCBI Taxonomy" id="7936"/>
    <lineage>
        <taxon>Eukaryota</taxon>
        <taxon>Metazoa</taxon>
        <taxon>Chordata</taxon>
        <taxon>Craniata</taxon>
        <taxon>Vertebrata</taxon>
        <taxon>Euteleostomi</taxon>
        <taxon>Actinopterygii</taxon>
        <taxon>Neopterygii</taxon>
        <taxon>Teleostei</taxon>
        <taxon>Anguilliformes</taxon>
        <taxon>Anguillidae</taxon>
        <taxon>Anguilla</taxon>
    </lineage>
</organism>
<reference evidence="1" key="2">
    <citation type="journal article" date="2015" name="Fish Shellfish Immunol.">
        <title>Early steps in the European eel (Anguilla anguilla)-Vibrio vulnificus interaction in the gills: Role of the RtxA13 toxin.</title>
        <authorList>
            <person name="Callol A."/>
            <person name="Pajuelo D."/>
            <person name="Ebbesson L."/>
            <person name="Teles M."/>
            <person name="MacKenzie S."/>
            <person name="Amaro C."/>
        </authorList>
    </citation>
    <scope>NUCLEOTIDE SEQUENCE</scope>
</reference>
<sequence>MNYQTSLISHIAFTGLQIFSNSFVKLL</sequence>
<dbReference type="AlphaFoldDB" id="A0A0E9QRH1"/>
<proteinExistence type="predicted"/>
<accession>A0A0E9QRH1</accession>
<protein>
    <submittedName>
        <fullName evidence="1">Uncharacterized protein</fullName>
    </submittedName>
</protein>
<evidence type="ECO:0000313" key="1">
    <source>
        <dbReference type="EMBL" id="JAH19027.1"/>
    </source>
</evidence>